<evidence type="ECO:0000259" key="3">
    <source>
        <dbReference type="Pfam" id="PF03763"/>
    </source>
</evidence>
<keyword evidence="4" id="KW-0240">DNA-directed RNA polymerase</keyword>
<feature type="region of interest" description="Disordered" evidence="2">
    <location>
        <begin position="147"/>
        <end position="167"/>
    </location>
</feature>
<name>A0A3L6DYN6_MAIZE</name>
<organism evidence="4">
    <name type="scientific">Zea mays</name>
    <name type="common">Maize</name>
    <dbReference type="NCBI Taxonomy" id="4577"/>
    <lineage>
        <taxon>Eukaryota</taxon>
        <taxon>Viridiplantae</taxon>
        <taxon>Streptophyta</taxon>
        <taxon>Embryophyta</taxon>
        <taxon>Tracheophyta</taxon>
        <taxon>Spermatophyta</taxon>
        <taxon>Magnoliopsida</taxon>
        <taxon>Liliopsida</taxon>
        <taxon>Poales</taxon>
        <taxon>Poaceae</taxon>
        <taxon>PACMAD clade</taxon>
        <taxon>Panicoideae</taxon>
        <taxon>Andropogonodae</taxon>
        <taxon>Andropogoneae</taxon>
        <taxon>Tripsacinae</taxon>
        <taxon>Zea</taxon>
    </lineage>
</organism>
<dbReference type="Pfam" id="PF03763">
    <property type="entry name" value="Remorin_C"/>
    <property type="match status" value="1"/>
</dbReference>
<dbReference type="Proteomes" id="UP000251960">
    <property type="component" value="Chromosome 7"/>
</dbReference>
<keyword evidence="4" id="KW-0804">Transcription</keyword>
<comment type="caution">
    <text evidence="4">The sequence shown here is derived from an EMBL/GenBank/DDBJ whole genome shotgun (WGS) entry which is preliminary data.</text>
</comment>
<dbReference type="InterPro" id="IPR012340">
    <property type="entry name" value="NA-bd_OB-fold"/>
</dbReference>
<evidence type="ECO:0000256" key="1">
    <source>
        <dbReference type="ARBA" id="ARBA00005711"/>
    </source>
</evidence>
<gene>
    <name evidence="4" type="primary">NRPB8A_0</name>
    <name evidence="4" type="ORF">Zm00014a_019478</name>
</gene>
<sequence length="167" mass="18857">MLRPRRPALPVFWPLDNIPGFNMCGIGRAFKVTQIEMCMQLDVATEVYSMRVGDTFNMVLALTLNLDGSSDTGYYTQGEEAKMTVWENMQKAEAAIQKLVIKLEKKRPYSLERIFNTLRSGSRKTQVVRSTSTANQNQHISRTIKTAPNLSKNGQMSSLSGCFRQDL</sequence>
<feature type="compositionally biased region" description="Polar residues" evidence="2">
    <location>
        <begin position="147"/>
        <end position="160"/>
    </location>
</feature>
<proteinExistence type="inferred from homology"/>
<dbReference type="PANTHER" id="PTHR31471">
    <property type="entry name" value="OS02G0116800 PROTEIN"/>
    <property type="match status" value="1"/>
</dbReference>
<dbReference type="ExpressionAtlas" id="A0A3L6DYN6">
    <property type="expression patterns" value="baseline and differential"/>
</dbReference>
<dbReference type="Gene3D" id="2.40.50.140">
    <property type="entry name" value="Nucleic acid-binding proteins"/>
    <property type="match status" value="1"/>
</dbReference>
<dbReference type="GO" id="GO:0000428">
    <property type="term" value="C:DNA-directed RNA polymerase complex"/>
    <property type="evidence" value="ECO:0007669"/>
    <property type="project" value="UniProtKB-KW"/>
</dbReference>
<dbReference type="EMBL" id="NCVQ01000008">
    <property type="protein sequence ID" value="PWZ13378.1"/>
    <property type="molecule type" value="Genomic_DNA"/>
</dbReference>
<dbReference type="GO" id="GO:0006351">
    <property type="term" value="P:DNA-templated transcription"/>
    <property type="evidence" value="ECO:0007669"/>
    <property type="project" value="InterPro"/>
</dbReference>
<dbReference type="SUPFAM" id="SSF50249">
    <property type="entry name" value="Nucleic acid-binding proteins"/>
    <property type="match status" value="1"/>
</dbReference>
<evidence type="ECO:0000313" key="4">
    <source>
        <dbReference type="EMBL" id="PWZ13378.1"/>
    </source>
</evidence>
<dbReference type="InterPro" id="IPR005516">
    <property type="entry name" value="Remorin_C"/>
</dbReference>
<protein>
    <submittedName>
        <fullName evidence="4">DNA-directed RNA polymerases II and V subunit 8A</fullName>
    </submittedName>
</protein>
<dbReference type="GO" id="GO:0003899">
    <property type="term" value="F:DNA-directed RNA polymerase activity"/>
    <property type="evidence" value="ECO:0007669"/>
    <property type="project" value="InterPro"/>
</dbReference>
<feature type="domain" description="Remorin C-terminal" evidence="3">
    <location>
        <begin position="77"/>
        <end position="157"/>
    </location>
</feature>
<evidence type="ECO:0000256" key="2">
    <source>
        <dbReference type="SAM" id="MobiDB-lite"/>
    </source>
</evidence>
<dbReference type="AlphaFoldDB" id="A0A3L6DYN6"/>
<reference evidence="4" key="1">
    <citation type="journal article" date="2018" name="Nat. Genet.">
        <title>Extensive intraspecific gene order and gene structural variations between Mo17 and other maize genomes.</title>
        <authorList>
            <person name="Sun S."/>
            <person name="Zhou Y."/>
            <person name="Chen J."/>
            <person name="Shi J."/>
            <person name="Zhao H."/>
            <person name="Zhao H."/>
            <person name="Song W."/>
            <person name="Zhang M."/>
            <person name="Cui Y."/>
            <person name="Dong X."/>
            <person name="Liu H."/>
            <person name="Ma X."/>
            <person name="Jiao Y."/>
            <person name="Wang B."/>
            <person name="Wei X."/>
            <person name="Stein J.C."/>
            <person name="Glaubitz J.C."/>
            <person name="Lu F."/>
            <person name="Yu G."/>
            <person name="Liang C."/>
            <person name="Fengler K."/>
            <person name="Li B."/>
            <person name="Rafalski A."/>
            <person name="Schnable P.S."/>
            <person name="Ware D.H."/>
            <person name="Buckler E.S."/>
            <person name="Lai J."/>
        </authorList>
    </citation>
    <scope>NUCLEOTIDE SEQUENCE [LARGE SCALE GENOMIC DNA]</scope>
    <source>
        <tissue evidence="4">Seedling</tissue>
    </source>
</reference>
<comment type="similarity">
    <text evidence="1">Belongs to the remorin family.</text>
</comment>
<dbReference type="PANTHER" id="PTHR31471:SF40">
    <property type="entry name" value="OS08G0471800 PROTEIN"/>
    <property type="match status" value="1"/>
</dbReference>
<accession>A0A3L6DYN6</accession>